<evidence type="ECO:0000259" key="3">
    <source>
        <dbReference type="Pfam" id="PF07693"/>
    </source>
</evidence>
<organism evidence="4 5">
    <name type="scientific">Flavobacterium crassostreae</name>
    <dbReference type="NCBI Taxonomy" id="1763534"/>
    <lineage>
        <taxon>Bacteria</taxon>
        <taxon>Pseudomonadati</taxon>
        <taxon>Bacteroidota</taxon>
        <taxon>Flavobacteriia</taxon>
        <taxon>Flavobacteriales</taxon>
        <taxon>Flavobacteriaceae</taxon>
        <taxon>Flavobacterium</taxon>
    </lineage>
</organism>
<dbReference type="STRING" id="1763534.GCA_001831475_01460"/>
<evidence type="ECO:0000313" key="4">
    <source>
        <dbReference type="EMBL" id="OCB74008.1"/>
    </source>
</evidence>
<reference evidence="4 5" key="1">
    <citation type="submission" date="2016-03" db="EMBL/GenBank/DDBJ databases">
        <authorList>
            <person name="Ploux O."/>
        </authorList>
    </citation>
    <scope>NUCLEOTIDE SEQUENCE [LARGE SCALE GENOMIC DNA]</scope>
    <source>
        <strain evidence="4 5">LPB0076</strain>
    </source>
</reference>
<keyword evidence="2" id="KW-0472">Membrane</keyword>
<keyword evidence="1" id="KW-0175">Coiled coil</keyword>
<dbReference type="PANTHER" id="PTHR22674">
    <property type="entry name" value="NTPASE, KAP FAMILY P-LOOP DOMAIN-CONTAINING 1"/>
    <property type="match status" value="1"/>
</dbReference>
<sequence>MQKLKEDIQKLSENNPQEAFCEGITHVHFNAWSYMDANLWASIVTRIFEGLHEYISGDNLAKTYKKEIAIKLTQNLNISKDELRELEKQKKDVRKKLFCLYKDKRKVEKELKNKIDEIEKMTLINIIKNINDKYNVESKIQDALDSNKSFIETKEKFSKIVPKEYWSSPEELYNQLKSKQTFFRSFFKSGKWKSNLKWLIGILLIMFFSSAIVITFIFYITYGDFTFSPKTWAIVTILGTLYVKIVDTYKKLQPIFASFWKIKNDYETEKENALFEFNQKEKALILQIENSKEEINNITQQIIETQSTKIRIEFKIEHALSTEALFTFIEKRANSEDYKKHLGIVSIIRKDFEVLSGLLTDHNIEATENKGNEEFKAMFEKPLERIILYIDDLDRCPEDRVVEVLEAVNLLMAFPLFVVVVGVDPRWVKTALRKKYKKLFNKNSDNEEAISPSNYLEKIFQVPFHLKDADDNSIKNMIEKLAKTKQNLGIINKDKEQDNSVSPDSVNIEIVEYDDNDNQKITKTLNISSTPKIVPIINEEQIKALDITDEEIEQIKSLTEIIGNNPRAIKRFVNIYRIVKTHEDFDYNEDIEEKEILAIMFLLALPMGKFKDLMGSFESFLGIETIDFETLDHYVSPPPSLGGSKDDKLKSRKTELKMTLQNSNKKILEIDVSIFRKHNSFIKRFTFNNI</sequence>
<feature type="coiled-coil region" evidence="1">
    <location>
        <begin position="281"/>
        <end position="308"/>
    </location>
</feature>
<comment type="caution">
    <text evidence="4">The sequence shown here is derived from an EMBL/GenBank/DDBJ whole genome shotgun (WGS) entry which is preliminary data.</text>
</comment>
<protein>
    <recommendedName>
        <fullName evidence="3">KAP NTPase domain-containing protein</fullName>
    </recommendedName>
</protein>
<feature type="coiled-coil region" evidence="1">
    <location>
        <begin position="69"/>
        <end position="124"/>
    </location>
</feature>
<dbReference type="AlphaFoldDB" id="A0A1B9DWG2"/>
<dbReference type="OrthoDB" id="88903at2"/>
<dbReference type="PANTHER" id="PTHR22674:SF6">
    <property type="entry name" value="NTPASE KAP FAMILY P-LOOP DOMAIN-CONTAINING PROTEIN 1"/>
    <property type="match status" value="1"/>
</dbReference>
<keyword evidence="2" id="KW-1133">Transmembrane helix</keyword>
<dbReference type="InterPro" id="IPR052754">
    <property type="entry name" value="NTPase_KAP_P-loop"/>
</dbReference>
<dbReference type="InterPro" id="IPR011646">
    <property type="entry name" value="KAP_P-loop"/>
</dbReference>
<evidence type="ECO:0000256" key="2">
    <source>
        <dbReference type="SAM" id="Phobius"/>
    </source>
</evidence>
<dbReference type="RefSeq" id="WP_066336467.1">
    <property type="nucleotide sequence ID" value="NZ_CP017688.1"/>
</dbReference>
<keyword evidence="5" id="KW-1185">Reference proteome</keyword>
<accession>A0A1B9DWG2</accession>
<feature type="transmembrane region" description="Helical" evidence="2">
    <location>
        <begin position="198"/>
        <end position="222"/>
    </location>
</feature>
<dbReference type="EMBL" id="LVEP01000040">
    <property type="protein sequence ID" value="OCB74008.1"/>
    <property type="molecule type" value="Genomic_DNA"/>
</dbReference>
<gene>
    <name evidence="4" type="ORF">LPBF_11135</name>
</gene>
<dbReference type="Pfam" id="PF07693">
    <property type="entry name" value="KAP_NTPase"/>
    <property type="match status" value="1"/>
</dbReference>
<evidence type="ECO:0000256" key="1">
    <source>
        <dbReference type="SAM" id="Coils"/>
    </source>
</evidence>
<name>A0A1B9DWG2_9FLAO</name>
<dbReference type="Proteomes" id="UP000093510">
    <property type="component" value="Unassembled WGS sequence"/>
</dbReference>
<feature type="domain" description="KAP NTPase" evidence="3">
    <location>
        <begin position="286"/>
        <end position="579"/>
    </location>
</feature>
<keyword evidence="2" id="KW-0812">Transmembrane</keyword>
<evidence type="ECO:0000313" key="5">
    <source>
        <dbReference type="Proteomes" id="UP000093510"/>
    </source>
</evidence>
<proteinExistence type="predicted"/>